<comment type="caution">
    <text evidence="1">The sequence shown here is derived from an EMBL/GenBank/DDBJ whole genome shotgun (WGS) entry which is preliminary data.</text>
</comment>
<dbReference type="EMBL" id="CASHSV030000109">
    <property type="protein sequence ID" value="CAJ2648251.1"/>
    <property type="molecule type" value="Genomic_DNA"/>
</dbReference>
<protein>
    <submittedName>
        <fullName evidence="1">Uncharacterized protein</fullName>
    </submittedName>
</protein>
<sequence>MRNQNLIFLSILLSLFILLLCANGEVMAEHKVSDSAEQTIDIQRITIGPACDRMKCIVTCERKFGLTGNCVNGECECNGKTRP</sequence>
<evidence type="ECO:0000313" key="1">
    <source>
        <dbReference type="EMBL" id="CAJ2648251.1"/>
    </source>
</evidence>
<keyword evidence="2" id="KW-1185">Reference proteome</keyword>
<name>A0ACB0JTV3_TRIPR</name>
<dbReference type="Proteomes" id="UP001177021">
    <property type="component" value="Unassembled WGS sequence"/>
</dbReference>
<gene>
    <name evidence="1" type="ORF">MILVUS5_LOCUS16629</name>
</gene>
<accession>A0ACB0JTV3</accession>
<organism evidence="1 2">
    <name type="scientific">Trifolium pratense</name>
    <name type="common">Red clover</name>
    <dbReference type="NCBI Taxonomy" id="57577"/>
    <lineage>
        <taxon>Eukaryota</taxon>
        <taxon>Viridiplantae</taxon>
        <taxon>Streptophyta</taxon>
        <taxon>Embryophyta</taxon>
        <taxon>Tracheophyta</taxon>
        <taxon>Spermatophyta</taxon>
        <taxon>Magnoliopsida</taxon>
        <taxon>eudicotyledons</taxon>
        <taxon>Gunneridae</taxon>
        <taxon>Pentapetalae</taxon>
        <taxon>rosids</taxon>
        <taxon>fabids</taxon>
        <taxon>Fabales</taxon>
        <taxon>Fabaceae</taxon>
        <taxon>Papilionoideae</taxon>
        <taxon>50 kb inversion clade</taxon>
        <taxon>NPAAA clade</taxon>
        <taxon>Hologalegina</taxon>
        <taxon>IRL clade</taxon>
        <taxon>Trifolieae</taxon>
        <taxon>Trifolium</taxon>
    </lineage>
</organism>
<evidence type="ECO:0000313" key="2">
    <source>
        <dbReference type="Proteomes" id="UP001177021"/>
    </source>
</evidence>
<reference evidence="1" key="1">
    <citation type="submission" date="2023-10" db="EMBL/GenBank/DDBJ databases">
        <authorList>
            <person name="Rodriguez Cubillos JULIANA M."/>
            <person name="De Vega J."/>
        </authorList>
    </citation>
    <scope>NUCLEOTIDE SEQUENCE</scope>
</reference>
<proteinExistence type="predicted"/>